<protein>
    <submittedName>
        <fullName evidence="1">Uncharacterized protein</fullName>
    </submittedName>
</protein>
<geneLocation type="plasmid" evidence="1 2">
    <name>unnamed1</name>
</geneLocation>
<accession>A0ACD1FR27</accession>
<dbReference type="Proteomes" id="UP000825598">
    <property type="component" value="Plasmid unnamed1"/>
</dbReference>
<keyword evidence="2" id="KW-1185">Reference proteome</keyword>
<reference evidence="1" key="1">
    <citation type="submission" date="2021-07" db="EMBL/GenBank/DDBJ databases">
        <title>Complete Genome Sequences of Mycobacterium farcinogenes Isolated from Clinical Specimens from Patients in Thailand.</title>
        <authorList>
            <person name="Sodsai P."/>
        </authorList>
    </citation>
    <scope>NUCLEOTIDE SEQUENCE</scope>
    <source>
        <strain evidence="1">BKK/CU-MFGFA-001</strain>
    </source>
</reference>
<organism evidence="1 2">
    <name type="scientific">Mycolicibacterium farcinogenes</name>
    <name type="common">Mycobacterium farcinogenes</name>
    <dbReference type="NCBI Taxonomy" id="1802"/>
    <lineage>
        <taxon>Bacteria</taxon>
        <taxon>Bacillati</taxon>
        <taxon>Actinomycetota</taxon>
        <taxon>Actinomycetes</taxon>
        <taxon>Mycobacteriales</taxon>
        <taxon>Mycobacteriaceae</taxon>
        <taxon>Mycolicibacterium</taxon>
    </lineage>
</organism>
<sequence>MNVRDIFGGADERVDLPGSANGFGSVGGFRTPLVVVPAIVEGLGRADRDLALRLINTRDLAMDWWTLDRSATMIFSGSGGPGQKVEPDGSLQPLLVSTTGEVVAAVWISPDEQLRHYIIPWLSSWKTVLEWLAQHAIPEFVPSAVRRIHANLGEDPALQTVAETSAAAARAELDEQYRVQCEQLDEILEEARSAADEVRFNLLYGRSTSLEDAVAAVLTDAGMTAVPLDSDLKNTASADLLVTYQARQRLVEVKSESGNASEKLVGDARRHLDTWSALRPDVAIEGVSLVINHQIKTYPGDRAHQAYTRPEFVQSLTIPVVTTIALFDAWRRRDFEAIRTAVLGVAPPQPGKPAVEQETRPVTELPSRTPRVRRWWSRTRDC</sequence>
<dbReference type="EMBL" id="CP081674">
    <property type="protein sequence ID" value="QZH69370.1"/>
    <property type="molecule type" value="Genomic_DNA"/>
</dbReference>
<gene>
    <name evidence="1" type="ORF">K6L26_30680</name>
</gene>
<proteinExistence type="predicted"/>
<name>A0ACD1FR27_MYCFR</name>
<keyword evidence="1" id="KW-0614">Plasmid</keyword>
<evidence type="ECO:0000313" key="2">
    <source>
        <dbReference type="Proteomes" id="UP000825598"/>
    </source>
</evidence>
<evidence type="ECO:0000313" key="1">
    <source>
        <dbReference type="EMBL" id="QZH69370.1"/>
    </source>
</evidence>